<comment type="subcellular location">
    <subcellularLocation>
        <location evidence="1">Membrane</location>
        <topology evidence="1">Multi-pass membrane protein</topology>
    </subcellularLocation>
</comment>
<evidence type="ECO:0000256" key="2">
    <source>
        <dbReference type="ARBA" id="ARBA00008685"/>
    </source>
</evidence>
<dbReference type="Pfam" id="PF00060">
    <property type="entry name" value="Lig_chan"/>
    <property type="match status" value="1"/>
</dbReference>
<keyword evidence="10" id="KW-1071">Ligand-gated ion channel</keyword>
<comment type="similarity">
    <text evidence="2">Belongs to the glutamate-gated ion channel (TC 1.A.10.1) family.</text>
</comment>
<dbReference type="Proteomes" id="UP000747542">
    <property type="component" value="Unassembled WGS sequence"/>
</dbReference>
<evidence type="ECO:0000256" key="6">
    <source>
        <dbReference type="ARBA" id="ARBA00023065"/>
    </source>
</evidence>
<keyword evidence="11" id="KW-0407">Ion channel</keyword>
<organism evidence="17 18">
    <name type="scientific">Homarus americanus</name>
    <name type="common">American lobster</name>
    <dbReference type="NCBI Taxonomy" id="6706"/>
    <lineage>
        <taxon>Eukaryota</taxon>
        <taxon>Metazoa</taxon>
        <taxon>Ecdysozoa</taxon>
        <taxon>Arthropoda</taxon>
        <taxon>Crustacea</taxon>
        <taxon>Multicrustacea</taxon>
        <taxon>Malacostraca</taxon>
        <taxon>Eumalacostraca</taxon>
        <taxon>Eucarida</taxon>
        <taxon>Decapoda</taxon>
        <taxon>Pleocyemata</taxon>
        <taxon>Astacidea</taxon>
        <taxon>Nephropoidea</taxon>
        <taxon>Nephropidae</taxon>
        <taxon>Homarus</taxon>
    </lineage>
</organism>
<keyword evidence="5 12" id="KW-1133">Transmembrane helix</keyword>
<evidence type="ECO:0000256" key="11">
    <source>
        <dbReference type="ARBA" id="ARBA00023303"/>
    </source>
</evidence>
<evidence type="ECO:0000256" key="9">
    <source>
        <dbReference type="ARBA" id="ARBA00023180"/>
    </source>
</evidence>
<dbReference type="Pfam" id="PF10613">
    <property type="entry name" value="Lig_chan-Glu_bd"/>
    <property type="match status" value="1"/>
</dbReference>
<evidence type="ECO:0000256" key="10">
    <source>
        <dbReference type="ARBA" id="ARBA00023286"/>
    </source>
</evidence>
<name>A0A8J5JJF2_HOMAM</name>
<gene>
    <name evidence="17" type="primary">Glrk-L62</name>
    <name evidence="17" type="ORF">Hamer_G023684</name>
</gene>
<keyword evidence="7 12" id="KW-0472">Membrane</keyword>
<dbReference type="SUPFAM" id="SSF53850">
    <property type="entry name" value="Periplasmic binding protein-like II"/>
    <property type="match status" value="1"/>
</dbReference>
<evidence type="ECO:0000256" key="8">
    <source>
        <dbReference type="ARBA" id="ARBA00023170"/>
    </source>
</evidence>
<dbReference type="AlphaFoldDB" id="A0A8J5JJF2"/>
<dbReference type="InterPro" id="IPR019594">
    <property type="entry name" value="Glu/Gly-bd"/>
</dbReference>
<evidence type="ECO:0000256" key="5">
    <source>
        <dbReference type="ARBA" id="ARBA00022989"/>
    </source>
</evidence>
<sequence length="572" mass="63840">MRRPLTFHRFFLYLLLLFVFLSSTSSSSTSASTIVGKDCTCLSQMIYDVIITKAWSTVTFVYAREEGVVSDGVCVLKSDLLPRLWAAGVLVATQSKDHYHPLDHLTTLNYVFFYSNNTWELLDQVSAGGKLDTSHWLVLLEKEDLARLHSHAHHLNLFIDSTFLLAAFSDCHAQIESLYRVGPKSGVLVEEMGEWSTAGGYVGAYGVNKYDRRMDFQGYPIQGIGVDVFGFFTTYLPGGELLSYRKLEGYDYGKLVPGSKSEWTGMVGELQSGRADLTVSELSITQERSEVITYTQPVYIISRKLYVSTPEDFQKKLLAYATPMDTALYLCVFASVGVLSLALYFIERLRLRLISCKDVSMSLTVAVWSMLSALLQQGCDTCPSSVAARAIFWLGFVASLIVYTSYSATLVSHLAVERPAALPFSDLRQLSYQTDWDAGVNNNDLFQVTASQTCVGSPTDECRILRDVWNRVVMRSPGNIVNSYSEGLQKVLEGEKIREMGLMNRLALTWLSAERSCSLETTVTAKLSDVATLFILLLLGVAASLIVLAGELMVSQVKEKNYRRHKVERRKV</sequence>
<dbReference type="GO" id="GO:0015276">
    <property type="term" value="F:ligand-gated monoatomic ion channel activity"/>
    <property type="evidence" value="ECO:0007669"/>
    <property type="project" value="InterPro"/>
</dbReference>
<dbReference type="Gene3D" id="3.40.190.10">
    <property type="entry name" value="Periplasmic binding protein-like II"/>
    <property type="match status" value="1"/>
</dbReference>
<evidence type="ECO:0000313" key="18">
    <source>
        <dbReference type="Proteomes" id="UP000747542"/>
    </source>
</evidence>
<feature type="domain" description="Ionotropic glutamate receptor L-glutamate and glycine-binding" evidence="15">
    <location>
        <begin position="248"/>
        <end position="299"/>
    </location>
</feature>
<dbReference type="InterPro" id="IPR057074">
    <property type="entry name" value="IR75A_N"/>
</dbReference>
<dbReference type="Pfam" id="PF24576">
    <property type="entry name" value="IR75A_N"/>
    <property type="match status" value="1"/>
</dbReference>
<proteinExistence type="inferred from homology"/>
<dbReference type="Gene3D" id="1.10.287.70">
    <property type="match status" value="1"/>
</dbReference>
<evidence type="ECO:0000256" key="4">
    <source>
        <dbReference type="ARBA" id="ARBA00022692"/>
    </source>
</evidence>
<accession>A0A8J5JJF2</accession>
<keyword evidence="4 12" id="KW-0812">Transmembrane</keyword>
<dbReference type="InterPro" id="IPR015683">
    <property type="entry name" value="Ionotropic_Glu_rcpt"/>
</dbReference>
<reference evidence="17" key="1">
    <citation type="journal article" date="2021" name="Sci. Adv.">
        <title>The American lobster genome reveals insights on longevity, neural, and immune adaptations.</title>
        <authorList>
            <person name="Polinski J.M."/>
            <person name="Zimin A.V."/>
            <person name="Clark K.F."/>
            <person name="Kohn A.B."/>
            <person name="Sadowski N."/>
            <person name="Timp W."/>
            <person name="Ptitsyn A."/>
            <person name="Khanna P."/>
            <person name="Romanova D.Y."/>
            <person name="Williams P."/>
            <person name="Greenwood S.J."/>
            <person name="Moroz L.L."/>
            <person name="Walt D.R."/>
            <person name="Bodnar A.G."/>
        </authorList>
    </citation>
    <scope>NUCLEOTIDE SEQUENCE</scope>
    <source>
        <strain evidence="17">GMGI-L3</strain>
    </source>
</reference>
<comment type="caution">
    <text evidence="17">The sequence shown here is derived from an EMBL/GenBank/DDBJ whole genome shotgun (WGS) entry which is preliminary data.</text>
</comment>
<evidence type="ECO:0000256" key="3">
    <source>
        <dbReference type="ARBA" id="ARBA00022448"/>
    </source>
</evidence>
<evidence type="ECO:0000256" key="7">
    <source>
        <dbReference type="ARBA" id="ARBA00023136"/>
    </source>
</evidence>
<feature type="domain" description="Ionotropic receptor 75a N-terminal" evidence="16">
    <location>
        <begin position="117"/>
        <end position="223"/>
    </location>
</feature>
<keyword evidence="13" id="KW-0732">Signal</keyword>
<dbReference type="PANTHER" id="PTHR18966">
    <property type="entry name" value="IONOTROPIC GLUTAMATE RECEPTOR"/>
    <property type="match status" value="1"/>
</dbReference>
<evidence type="ECO:0000256" key="1">
    <source>
        <dbReference type="ARBA" id="ARBA00004141"/>
    </source>
</evidence>
<keyword evidence="3" id="KW-0813">Transport</keyword>
<evidence type="ECO:0000256" key="13">
    <source>
        <dbReference type="SAM" id="SignalP"/>
    </source>
</evidence>
<dbReference type="EMBL" id="JAHLQT010041777">
    <property type="protein sequence ID" value="KAG7155398.1"/>
    <property type="molecule type" value="Genomic_DNA"/>
</dbReference>
<keyword evidence="9" id="KW-0325">Glycoprotein</keyword>
<feature type="transmembrane region" description="Helical" evidence="12">
    <location>
        <begin position="327"/>
        <end position="346"/>
    </location>
</feature>
<evidence type="ECO:0000259" key="15">
    <source>
        <dbReference type="Pfam" id="PF10613"/>
    </source>
</evidence>
<dbReference type="InterPro" id="IPR001320">
    <property type="entry name" value="Iontro_rcpt_C"/>
</dbReference>
<keyword evidence="8 17" id="KW-0675">Receptor</keyword>
<feature type="domain" description="Ionotropic glutamate receptor C-terminal" evidence="14">
    <location>
        <begin position="327"/>
        <end position="541"/>
    </location>
</feature>
<dbReference type="GO" id="GO:0016020">
    <property type="term" value="C:membrane"/>
    <property type="evidence" value="ECO:0007669"/>
    <property type="project" value="UniProtKB-SubCell"/>
</dbReference>
<evidence type="ECO:0000313" key="17">
    <source>
        <dbReference type="EMBL" id="KAG7155398.1"/>
    </source>
</evidence>
<evidence type="ECO:0000256" key="12">
    <source>
        <dbReference type="SAM" id="Phobius"/>
    </source>
</evidence>
<evidence type="ECO:0000259" key="16">
    <source>
        <dbReference type="Pfam" id="PF24576"/>
    </source>
</evidence>
<feature type="transmembrane region" description="Helical" evidence="12">
    <location>
        <begin position="530"/>
        <end position="554"/>
    </location>
</feature>
<evidence type="ECO:0000259" key="14">
    <source>
        <dbReference type="Pfam" id="PF00060"/>
    </source>
</evidence>
<keyword evidence="18" id="KW-1185">Reference proteome</keyword>
<feature type="signal peptide" evidence="13">
    <location>
        <begin position="1"/>
        <end position="26"/>
    </location>
</feature>
<keyword evidence="6" id="KW-0406">Ion transport</keyword>
<protein>
    <submittedName>
        <fullName evidence="17">Glutamate receptor-like 62</fullName>
    </submittedName>
</protein>
<feature type="chain" id="PRO_5035252574" evidence="13">
    <location>
        <begin position="27"/>
        <end position="572"/>
    </location>
</feature>